<sequence length="221" mass="24580">MTLILRVIQIEATQVDRDKATPSGISYLRRLPFLIRSRTLVGNNNHLRNVLLRSTQIQGTRPHRTWLRFTRIKDMFPTVCVHCRGRTILTHLPKLKHRKEPTKEQLRDGERPSLVGTVGAIRCSGSETSADGRCRNCLKSDQDCLFIPVSSPTQAYVPAHAVYPHLRTGLNGYAAPGPEGPEGCRGPPIPCGTHRQPLAPQQQKPQNPEIILPSPQGPQGM</sequence>
<gene>
    <name evidence="2" type="ORF">N7449_005038</name>
</gene>
<name>A0A9W9MKJ9_9EURO</name>
<accession>A0A9W9MKJ9</accession>
<dbReference type="Proteomes" id="UP001150942">
    <property type="component" value="Unassembled WGS sequence"/>
</dbReference>
<dbReference type="EMBL" id="JAPQKQ010000003">
    <property type="protein sequence ID" value="KAJ5202959.1"/>
    <property type="molecule type" value="Genomic_DNA"/>
</dbReference>
<comment type="caution">
    <text evidence="2">The sequence shown here is derived from an EMBL/GenBank/DDBJ whole genome shotgun (WGS) entry which is preliminary data.</text>
</comment>
<dbReference type="AlphaFoldDB" id="A0A9W9MKJ9"/>
<reference evidence="2" key="1">
    <citation type="submission" date="2022-11" db="EMBL/GenBank/DDBJ databases">
        <authorList>
            <person name="Petersen C."/>
        </authorList>
    </citation>
    <scope>NUCLEOTIDE SEQUENCE</scope>
    <source>
        <strain evidence="2">IBT 20477</strain>
    </source>
</reference>
<evidence type="ECO:0000256" key="1">
    <source>
        <dbReference type="SAM" id="MobiDB-lite"/>
    </source>
</evidence>
<feature type="region of interest" description="Disordered" evidence="1">
    <location>
        <begin position="173"/>
        <end position="221"/>
    </location>
</feature>
<proteinExistence type="predicted"/>
<evidence type="ECO:0000313" key="2">
    <source>
        <dbReference type="EMBL" id="KAJ5202959.1"/>
    </source>
</evidence>
<organism evidence="2 3">
    <name type="scientific">Penicillium cf. viridicatum</name>
    <dbReference type="NCBI Taxonomy" id="2972119"/>
    <lineage>
        <taxon>Eukaryota</taxon>
        <taxon>Fungi</taxon>
        <taxon>Dikarya</taxon>
        <taxon>Ascomycota</taxon>
        <taxon>Pezizomycotina</taxon>
        <taxon>Eurotiomycetes</taxon>
        <taxon>Eurotiomycetidae</taxon>
        <taxon>Eurotiales</taxon>
        <taxon>Aspergillaceae</taxon>
        <taxon>Penicillium</taxon>
    </lineage>
</organism>
<reference evidence="2" key="2">
    <citation type="journal article" date="2023" name="IMA Fungus">
        <title>Comparative genomic study of the Penicillium genus elucidates a diverse pangenome and 15 lateral gene transfer events.</title>
        <authorList>
            <person name="Petersen C."/>
            <person name="Sorensen T."/>
            <person name="Nielsen M.R."/>
            <person name="Sondergaard T.E."/>
            <person name="Sorensen J.L."/>
            <person name="Fitzpatrick D.A."/>
            <person name="Frisvad J.C."/>
            <person name="Nielsen K.L."/>
        </authorList>
    </citation>
    <scope>NUCLEOTIDE SEQUENCE</scope>
    <source>
        <strain evidence="2">IBT 20477</strain>
    </source>
</reference>
<evidence type="ECO:0000313" key="3">
    <source>
        <dbReference type="Proteomes" id="UP001150942"/>
    </source>
</evidence>
<dbReference type="OrthoDB" id="5401558at2759"/>
<protein>
    <submittedName>
        <fullName evidence="2">C6 transcription factor</fullName>
    </submittedName>
</protein>
<keyword evidence="3" id="KW-1185">Reference proteome</keyword>